<proteinExistence type="predicted"/>
<evidence type="ECO:0000313" key="4">
    <source>
        <dbReference type="EMBL" id="KNE71400.1"/>
    </source>
</evidence>
<dbReference type="VEuPathDB" id="FungiDB:AMAG_15635"/>
<keyword evidence="1 3" id="KW-0732">Signal</keyword>
<dbReference type="eggNOG" id="ENOG502S6X4">
    <property type="taxonomic scope" value="Eukaryota"/>
</dbReference>
<evidence type="ECO:0008006" key="6">
    <source>
        <dbReference type="Google" id="ProtNLM"/>
    </source>
</evidence>
<feature type="compositionally biased region" description="Low complexity" evidence="2">
    <location>
        <begin position="171"/>
        <end position="191"/>
    </location>
</feature>
<dbReference type="PANTHER" id="PTHR31836:SF28">
    <property type="entry name" value="SRCR DOMAIN-CONTAINING PROTEIN-RELATED"/>
    <property type="match status" value="1"/>
</dbReference>
<evidence type="ECO:0000256" key="1">
    <source>
        <dbReference type="ARBA" id="ARBA00022729"/>
    </source>
</evidence>
<evidence type="ECO:0000256" key="3">
    <source>
        <dbReference type="SAM" id="SignalP"/>
    </source>
</evidence>
<dbReference type="STRING" id="578462.A0A0L0T9K5"/>
<dbReference type="OrthoDB" id="406505at2759"/>
<dbReference type="Proteomes" id="UP000054350">
    <property type="component" value="Unassembled WGS sequence"/>
</dbReference>
<sequence length="243" mass="25020">MHSTSILSLALLALVAAVSAAPQPVFTGEARMALFAKAHTPATPLFKRYSGDATFYDVGLGSCGVTNGNGEHVVAVNAAQMNKALCGTCVSLSYGNKQGCAKIMDTCPGCKSGDLDLSPATFHVFNEDSVGRFQLSWSFDPNCSCMGGKGNSGNIGGNGYQGTVTTQSADNSNQGQNQSSNNSSNNSGNNSAKPDCHGRTNPYRAFLASPALSGSLTSAGKQVVEGLARQWDVQAAYDCPGSA</sequence>
<dbReference type="EMBL" id="GG745371">
    <property type="protein sequence ID" value="KNE71400.1"/>
    <property type="molecule type" value="Genomic_DNA"/>
</dbReference>
<dbReference type="CDD" id="cd22191">
    <property type="entry name" value="DPBB_RlpA_EXP_N-like"/>
    <property type="match status" value="1"/>
</dbReference>
<feature type="chain" id="PRO_5005548477" description="Expansin-like EG45 domain-containing protein" evidence="3">
    <location>
        <begin position="21"/>
        <end position="243"/>
    </location>
</feature>
<dbReference type="Gene3D" id="2.40.40.10">
    <property type="entry name" value="RlpA-like domain"/>
    <property type="match status" value="1"/>
</dbReference>
<name>A0A0L0T9K5_ALLM3</name>
<reference evidence="4 5" key="1">
    <citation type="submission" date="2009-11" db="EMBL/GenBank/DDBJ databases">
        <title>Annotation of Allomyces macrogynus ATCC 38327.</title>
        <authorList>
            <consortium name="The Broad Institute Genome Sequencing Platform"/>
            <person name="Russ C."/>
            <person name="Cuomo C."/>
            <person name="Burger G."/>
            <person name="Gray M.W."/>
            <person name="Holland P.W.H."/>
            <person name="King N."/>
            <person name="Lang F.B.F."/>
            <person name="Roger A.J."/>
            <person name="Ruiz-Trillo I."/>
            <person name="Young S.K."/>
            <person name="Zeng Q."/>
            <person name="Gargeya S."/>
            <person name="Fitzgerald M."/>
            <person name="Haas B."/>
            <person name="Abouelleil A."/>
            <person name="Alvarado L."/>
            <person name="Arachchi H.M."/>
            <person name="Berlin A."/>
            <person name="Chapman S.B."/>
            <person name="Gearin G."/>
            <person name="Goldberg J."/>
            <person name="Griggs A."/>
            <person name="Gujja S."/>
            <person name="Hansen M."/>
            <person name="Heiman D."/>
            <person name="Howarth C."/>
            <person name="Larimer J."/>
            <person name="Lui A."/>
            <person name="MacDonald P.J.P."/>
            <person name="McCowen C."/>
            <person name="Montmayeur A."/>
            <person name="Murphy C."/>
            <person name="Neiman D."/>
            <person name="Pearson M."/>
            <person name="Priest M."/>
            <person name="Roberts A."/>
            <person name="Saif S."/>
            <person name="Shea T."/>
            <person name="Sisk P."/>
            <person name="Stolte C."/>
            <person name="Sykes S."/>
            <person name="Wortman J."/>
            <person name="Nusbaum C."/>
            <person name="Birren B."/>
        </authorList>
    </citation>
    <scope>NUCLEOTIDE SEQUENCE [LARGE SCALE GENOMIC DNA]</scope>
    <source>
        <strain evidence="4 5">ATCC 38327</strain>
    </source>
</reference>
<feature type="signal peptide" evidence="3">
    <location>
        <begin position="1"/>
        <end position="20"/>
    </location>
</feature>
<protein>
    <recommendedName>
        <fullName evidence="6">Expansin-like EG45 domain-containing protein</fullName>
    </recommendedName>
</protein>
<dbReference type="SUPFAM" id="SSF50685">
    <property type="entry name" value="Barwin-like endoglucanases"/>
    <property type="match status" value="1"/>
</dbReference>
<evidence type="ECO:0000256" key="2">
    <source>
        <dbReference type="SAM" id="MobiDB-lite"/>
    </source>
</evidence>
<dbReference type="AlphaFoldDB" id="A0A0L0T9K5"/>
<feature type="region of interest" description="Disordered" evidence="2">
    <location>
        <begin position="156"/>
        <end position="196"/>
    </location>
</feature>
<keyword evidence="5" id="KW-1185">Reference proteome</keyword>
<organism evidence="4 5">
    <name type="scientific">Allomyces macrogynus (strain ATCC 38327)</name>
    <name type="common">Allomyces javanicus var. macrogynus</name>
    <dbReference type="NCBI Taxonomy" id="578462"/>
    <lineage>
        <taxon>Eukaryota</taxon>
        <taxon>Fungi</taxon>
        <taxon>Fungi incertae sedis</taxon>
        <taxon>Blastocladiomycota</taxon>
        <taxon>Blastocladiomycetes</taxon>
        <taxon>Blastocladiales</taxon>
        <taxon>Blastocladiaceae</taxon>
        <taxon>Allomyces</taxon>
    </lineage>
</organism>
<accession>A0A0L0T9K5</accession>
<dbReference type="InterPro" id="IPR051477">
    <property type="entry name" value="Expansin_CellWall"/>
</dbReference>
<dbReference type="PANTHER" id="PTHR31836">
    <property type="match status" value="1"/>
</dbReference>
<dbReference type="InterPro" id="IPR036908">
    <property type="entry name" value="RlpA-like_sf"/>
</dbReference>
<reference evidence="5" key="2">
    <citation type="submission" date="2009-11" db="EMBL/GenBank/DDBJ databases">
        <title>The Genome Sequence of Allomyces macrogynus strain ATCC 38327.</title>
        <authorList>
            <consortium name="The Broad Institute Genome Sequencing Platform"/>
            <person name="Russ C."/>
            <person name="Cuomo C."/>
            <person name="Shea T."/>
            <person name="Young S.K."/>
            <person name="Zeng Q."/>
            <person name="Koehrsen M."/>
            <person name="Haas B."/>
            <person name="Borodovsky M."/>
            <person name="Guigo R."/>
            <person name="Alvarado L."/>
            <person name="Berlin A."/>
            <person name="Borenstein D."/>
            <person name="Chen Z."/>
            <person name="Engels R."/>
            <person name="Freedman E."/>
            <person name="Gellesch M."/>
            <person name="Goldberg J."/>
            <person name="Griggs A."/>
            <person name="Gujja S."/>
            <person name="Heiman D."/>
            <person name="Hepburn T."/>
            <person name="Howarth C."/>
            <person name="Jen D."/>
            <person name="Larson L."/>
            <person name="Lewis B."/>
            <person name="Mehta T."/>
            <person name="Park D."/>
            <person name="Pearson M."/>
            <person name="Roberts A."/>
            <person name="Saif S."/>
            <person name="Shenoy N."/>
            <person name="Sisk P."/>
            <person name="Stolte C."/>
            <person name="Sykes S."/>
            <person name="Walk T."/>
            <person name="White J."/>
            <person name="Yandava C."/>
            <person name="Burger G."/>
            <person name="Gray M.W."/>
            <person name="Holland P.W.H."/>
            <person name="King N."/>
            <person name="Lang F.B.F."/>
            <person name="Roger A.J."/>
            <person name="Ruiz-Trillo I."/>
            <person name="Lander E."/>
            <person name="Nusbaum C."/>
        </authorList>
    </citation>
    <scope>NUCLEOTIDE SEQUENCE [LARGE SCALE GENOMIC DNA]</scope>
    <source>
        <strain evidence="5">ATCC 38327</strain>
    </source>
</reference>
<gene>
    <name evidence="4" type="ORF">AMAG_15635</name>
</gene>
<evidence type="ECO:0000313" key="5">
    <source>
        <dbReference type="Proteomes" id="UP000054350"/>
    </source>
</evidence>